<gene>
    <name evidence="2" type="ORF">AVDCRST_MAG65-505</name>
</gene>
<dbReference type="EMBL" id="CADCVL010000082">
    <property type="protein sequence ID" value="CAA9468148.1"/>
    <property type="molecule type" value="Genomic_DNA"/>
</dbReference>
<organism evidence="2">
    <name type="scientific">uncultured Solirubrobacteraceae bacterium</name>
    <dbReference type="NCBI Taxonomy" id="1162706"/>
    <lineage>
        <taxon>Bacteria</taxon>
        <taxon>Bacillati</taxon>
        <taxon>Actinomycetota</taxon>
        <taxon>Thermoleophilia</taxon>
        <taxon>Solirubrobacterales</taxon>
        <taxon>Solirubrobacteraceae</taxon>
        <taxon>environmental samples</taxon>
    </lineage>
</organism>
<feature type="compositionally biased region" description="Basic and acidic residues" evidence="1">
    <location>
        <begin position="38"/>
        <end position="52"/>
    </location>
</feature>
<proteinExistence type="predicted"/>
<feature type="compositionally biased region" description="Basic and acidic residues" evidence="1">
    <location>
        <begin position="60"/>
        <end position="79"/>
    </location>
</feature>
<evidence type="ECO:0000313" key="2">
    <source>
        <dbReference type="EMBL" id="CAA9468148.1"/>
    </source>
</evidence>
<reference evidence="2" key="1">
    <citation type="submission" date="2020-02" db="EMBL/GenBank/DDBJ databases">
        <authorList>
            <person name="Meier V. D."/>
        </authorList>
    </citation>
    <scope>NUCLEOTIDE SEQUENCE</scope>
    <source>
        <strain evidence="2">AVDCRST_MAG65</strain>
    </source>
</reference>
<sequence>MTTLAPRMALHAAAWSRGPLNWESSLGDKQAAKQRRRENRDERERAKSERSGESPAQKAEAVRRANDPDPRDRERREGLDGSVGGDTAE</sequence>
<evidence type="ECO:0000256" key="1">
    <source>
        <dbReference type="SAM" id="MobiDB-lite"/>
    </source>
</evidence>
<name>A0A6J4RF50_9ACTN</name>
<feature type="region of interest" description="Disordered" evidence="1">
    <location>
        <begin position="17"/>
        <end position="89"/>
    </location>
</feature>
<protein>
    <submittedName>
        <fullName evidence="2">Uncharacterized protein</fullName>
    </submittedName>
</protein>
<accession>A0A6J4RF50</accession>
<dbReference type="AlphaFoldDB" id="A0A6J4RF50"/>